<dbReference type="CDD" id="cd01293">
    <property type="entry name" value="Bact_CD"/>
    <property type="match status" value="1"/>
</dbReference>
<dbReference type="PANTHER" id="PTHR32027">
    <property type="entry name" value="CYTOSINE DEAMINASE"/>
    <property type="match status" value="1"/>
</dbReference>
<organism evidence="4 5">
    <name type="scientific">Cohnella ginsengisoli</name>
    <dbReference type="NCBI Taxonomy" id="425004"/>
    <lineage>
        <taxon>Bacteria</taxon>
        <taxon>Bacillati</taxon>
        <taxon>Bacillota</taxon>
        <taxon>Bacilli</taxon>
        <taxon>Bacillales</taxon>
        <taxon>Paenibacillaceae</taxon>
        <taxon>Cohnella</taxon>
    </lineage>
</organism>
<sequence>MDREPFGIIAGAYDPFRREKIDIYVRNGLVERVVPAANRADSAAGDSRVLDASGYVATPGLVETHIHMDKAFLSERLERPAATLGEAIEMTAALKPGYTLADVTARSRRALERSLSFGVSLLRAQVEIDPVLGLLSLESALALKAEFAGRMTLQFVAFPQEGIFNQPGAARLLREAIRLGADAVGGIPYNDRDAGEHLDFVFRLAAEAGLPVDLHLDFSDDPMQLAIEDVIVRTLEYGLEGRVCVGHLTSLGSVPPDRARRIAEHLAKAGIHVFTLPATDLYLNGRGDTHAVRRGIAPVGLLLDAGVNVCFGTNNLRNAFTPFGTGDPLDIALLLAQTSYMGTEADAARLLGMCTDRAATALGIDSWALRPGAPADFALIRADSVQDLIYDRPRERLSLRGGRLLA</sequence>
<dbReference type="GO" id="GO:0019239">
    <property type="term" value="F:deaminase activity"/>
    <property type="evidence" value="ECO:0007669"/>
    <property type="project" value="UniProtKB-ARBA"/>
</dbReference>
<evidence type="ECO:0000313" key="5">
    <source>
        <dbReference type="Proteomes" id="UP001153387"/>
    </source>
</evidence>
<name>A0A9X4KKB9_9BACL</name>
<keyword evidence="2" id="KW-0378">Hydrolase</keyword>
<feature type="domain" description="Amidohydrolase 3" evidence="3">
    <location>
        <begin position="161"/>
        <end position="384"/>
    </location>
</feature>
<dbReference type="InterPro" id="IPR013108">
    <property type="entry name" value="Amidohydro_3"/>
</dbReference>
<keyword evidence="1" id="KW-0479">Metal-binding</keyword>
<dbReference type="GO" id="GO:0016814">
    <property type="term" value="F:hydrolase activity, acting on carbon-nitrogen (but not peptide) bonds, in cyclic amidines"/>
    <property type="evidence" value="ECO:0007669"/>
    <property type="project" value="UniProtKB-ARBA"/>
</dbReference>
<gene>
    <name evidence="4" type="ORF">OMP38_23655</name>
</gene>
<dbReference type="FunFam" id="3.20.20.140:FF:000019">
    <property type="entry name" value="Cytosine deaminase"/>
    <property type="match status" value="1"/>
</dbReference>
<evidence type="ECO:0000256" key="1">
    <source>
        <dbReference type="ARBA" id="ARBA00022723"/>
    </source>
</evidence>
<proteinExistence type="predicted"/>
<dbReference type="EMBL" id="JAPDHZ010000004">
    <property type="protein sequence ID" value="MDG0793495.1"/>
    <property type="molecule type" value="Genomic_DNA"/>
</dbReference>
<dbReference type="GO" id="GO:0046872">
    <property type="term" value="F:metal ion binding"/>
    <property type="evidence" value="ECO:0007669"/>
    <property type="project" value="UniProtKB-KW"/>
</dbReference>
<dbReference type="InterPro" id="IPR011059">
    <property type="entry name" value="Metal-dep_hydrolase_composite"/>
</dbReference>
<evidence type="ECO:0000256" key="2">
    <source>
        <dbReference type="ARBA" id="ARBA00022801"/>
    </source>
</evidence>
<dbReference type="InterPro" id="IPR032466">
    <property type="entry name" value="Metal_Hydrolase"/>
</dbReference>
<dbReference type="Proteomes" id="UP001153387">
    <property type="component" value="Unassembled WGS sequence"/>
</dbReference>
<dbReference type="InterPro" id="IPR052349">
    <property type="entry name" value="Metallo-hydrolase_Enzymes"/>
</dbReference>
<evidence type="ECO:0000313" key="4">
    <source>
        <dbReference type="EMBL" id="MDG0793495.1"/>
    </source>
</evidence>
<reference evidence="4 5" key="1">
    <citation type="submission" date="2022-10" db="EMBL/GenBank/DDBJ databases">
        <title>Comparative genomic analysis of Cohnella hashimotonis sp. nov., isolated from the International Space Station.</title>
        <authorList>
            <person name="Simpson A."/>
            <person name="Venkateswaran K."/>
        </authorList>
    </citation>
    <scope>NUCLEOTIDE SEQUENCE [LARGE SCALE GENOMIC DNA]</scope>
    <source>
        <strain evidence="4 5">DSM 18997</strain>
    </source>
</reference>
<dbReference type="SUPFAM" id="SSF51338">
    <property type="entry name" value="Composite domain of metallo-dependent hydrolases"/>
    <property type="match status" value="1"/>
</dbReference>
<comment type="caution">
    <text evidence="4">The sequence shown here is derived from an EMBL/GenBank/DDBJ whole genome shotgun (WGS) entry which is preliminary data.</text>
</comment>
<dbReference type="Gene3D" id="3.20.20.140">
    <property type="entry name" value="Metal-dependent hydrolases"/>
    <property type="match status" value="1"/>
</dbReference>
<accession>A0A9X4KKB9</accession>
<dbReference type="Gene3D" id="2.30.40.10">
    <property type="entry name" value="Urease, subunit C, domain 1"/>
    <property type="match status" value="1"/>
</dbReference>
<protein>
    <submittedName>
        <fullName evidence="4">Amidohydrolase family protein</fullName>
    </submittedName>
</protein>
<dbReference type="SUPFAM" id="SSF51556">
    <property type="entry name" value="Metallo-dependent hydrolases"/>
    <property type="match status" value="1"/>
</dbReference>
<evidence type="ECO:0000259" key="3">
    <source>
        <dbReference type="Pfam" id="PF07969"/>
    </source>
</evidence>
<dbReference type="RefSeq" id="WP_277567268.1">
    <property type="nucleotide sequence ID" value="NZ_JAPDHZ010000004.1"/>
</dbReference>
<dbReference type="Pfam" id="PF07969">
    <property type="entry name" value="Amidohydro_3"/>
    <property type="match status" value="1"/>
</dbReference>
<keyword evidence="5" id="KW-1185">Reference proteome</keyword>
<dbReference type="AlphaFoldDB" id="A0A9X4KKB9"/>
<dbReference type="PANTHER" id="PTHR32027:SF9">
    <property type="entry name" value="BLL3847 PROTEIN"/>
    <property type="match status" value="1"/>
</dbReference>